<keyword evidence="2" id="KW-1185">Reference proteome</keyword>
<protein>
    <submittedName>
        <fullName evidence="1">Uncharacterized protein</fullName>
    </submittedName>
</protein>
<name>A0ACB8YUE3_CICIN</name>
<evidence type="ECO:0000313" key="2">
    <source>
        <dbReference type="Proteomes" id="UP001055811"/>
    </source>
</evidence>
<sequence length="113" mass="12152">MITTVDPKNKIFPSALNVGAIVDLGEGTKGQYSVHSSMRGAIDLERDKDRQRFHMVIDEGGDRSIRVSGMVASMQVTGKLMVPLVIFISLHISVASSSLYAESEDNGGLIGDD</sequence>
<reference evidence="1 2" key="2">
    <citation type="journal article" date="2022" name="Mol. Ecol. Resour.">
        <title>The genomes of chicory, endive, great burdock and yacon provide insights into Asteraceae paleo-polyploidization history and plant inulin production.</title>
        <authorList>
            <person name="Fan W."/>
            <person name="Wang S."/>
            <person name="Wang H."/>
            <person name="Wang A."/>
            <person name="Jiang F."/>
            <person name="Liu H."/>
            <person name="Zhao H."/>
            <person name="Xu D."/>
            <person name="Zhang Y."/>
        </authorList>
    </citation>
    <scope>NUCLEOTIDE SEQUENCE [LARGE SCALE GENOMIC DNA]</scope>
    <source>
        <strain evidence="2">cv. Punajuju</strain>
        <tissue evidence="1">Leaves</tissue>
    </source>
</reference>
<dbReference type="Proteomes" id="UP001055811">
    <property type="component" value="Linkage Group LG09"/>
</dbReference>
<proteinExistence type="predicted"/>
<dbReference type="EMBL" id="CM042017">
    <property type="protein sequence ID" value="KAI3689076.1"/>
    <property type="molecule type" value="Genomic_DNA"/>
</dbReference>
<comment type="caution">
    <text evidence="1">The sequence shown here is derived from an EMBL/GenBank/DDBJ whole genome shotgun (WGS) entry which is preliminary data.</text>
</comment>
<evidence type="ECO:0000313" key="1">
    <source>
        <dbReference type="EMBL" id="KAI3689076.1"/>
    </source>
</evidence>
<accession>A0ACB8YUE3</accession>
<reference evidence="2" key="1">
    <citation type="journal article" date="2022" name="Mol. Ecol. Resour.">
        <title>The genomes of chicory, endive, great burdock and yacon provide insights into Asteraceae palaeo-polyploidization history and plant inulin production.</title>
        <authorList>
            <person name="Fan W."/>
            <person name="Wang S."/>
            <person name="Wang H."/>
            <person name="Wang A."/>
            <person name="Jiang F."/>
            <person name="Liu H."/>
            <person name="Zhao H."/>
            <person name="Xu D."/>
            <person name="Zhang Y."/>
        </authorList>
    </citation>
    <scope>NUCLEOTIDE SEQUENCE [LARGE SCALE GENOMIC DNA]</scope>
    <source>
        <strain evidence="2">cv. Punajuju</strain>
    </source>
</reference>
<gene>
    <name evidence="1" type="ORF">L2E82_47024</name>
</gene>
<organism evidence="1 2">
    <name type="scientific">Cichorium intybus</name>
    <name type="common">Chicory</name>
    <dbReference type="NCBI Taxonomy" id="13427"/>
    <lineage>
        <taxon>Eukaryota</taxon>
        <taxon>Viridiplantae</taxon>
        <taxon>Streptophyta</taxon>
        <taxon>Embryophyta</taxon>
        <taxon>Tracheophyta</taxon>
        <taxon>Spermatophyta</taxon>
        <taxon>Magnoliopsida</taxon>
        <taxon>eudicotyledons</taxon>
        <taxon>Gunneridae</taxon>
        <taxon>Pentapetalae</taxon>
        <taxon>asterids</taxon>
        <taxon>campanulids</taxon>
        <taxon>Asterales</taxon>
        <taxon>Asteraceae</taxon>
        <taxon>Cichorioideae</taxon>
        <taxon>Cichorieae</taxon>
        <taxon>Cichoriinae</taxon>
        <taxon>Cichorium</taxon>
    </lineage>
</organism>